<comment type="function">
    <text evidence="11">G-protein coupled receptor for glutamate. Ligand binding causes a conformation change that triggers signaling via guanine nucleotide-binding proteins (G proteins) and modulates the activity of down-stream effectors.</text>
</comment>
<dbReference type="Gene3D" id="2.10.50.30">
    <property type="entry name" value="GPCR, family 3, nine cysteines domain"/>
    <property type="match status" value="1"/>
</dbReference>
<keyword evidence="9" id="KW-0325">Glycoprotein</keyword>
<dbReference type="Proteomes" id="UP000821866">
    <property type="component" value="Chromosome 7"/>
</dbReference>
<evidence type="ECO:0000313" key="16">
    <source>
        <dbReference type="Proteomes" id="UP000821866"/>
    </source>
</evidence>
<dbReference type="Gene3D" id="3.40.50.2300">
    <property type="match status" value="1"/>
</dbReference>
<dbReference type="InterPro" id="IPR028082">
    <property type="entry name" value="Peripla_BP_I"/>
</dbReference>
<dbReference type="EMBL" id="JABSTU010000009">
    <property type="protein sequence ID" value="KAH8021228.1"/>
    <property type="molecule type" value="Genomic_DNA"/>
</dbReference>
<dbReference type="VEuPathDB" id="VectorBase:LOC119174367"/>
<comment type="caution">
    <text evidence="15">The sequence shown here is derived from an EMBL/GenBank/DDBJ whole genome shotgun (WGS) entry which is preliminary data.</text>
</comment>
<feature type="region of interest" description="Disordered" evidence="12">
    <location>
        <begin position="613"/>
        <end position="633"/>
    </location>
</feature>
<accession>A0A9J6DGB8</accession>
<reference evidence="15" key="2">
    <citation type="submission" date="2021-09" db="EMBL/GenBank/DDBJ databases">
        <authorList>
            <person name="Jia N."/>
            <person name="Wang J."/>
            <person name="Shi W."/>
            <person name="Du L."/>
            <person name="Sun Y."/>
            <person name="Zhan W."/>
            <person name="Jiang J."/>
            <person name="Wang Q."/>
            <person name="Zhang B."/>
            <person name="Ji P."/>
            <person name="Sakyi L.B."/>
            <person name="Cui X."/>
            <person name="Yuan T."/>
            <person name="Jiang B."/>
            <person name="Yang W."/>
            <person name="Lam T.T.-Y."/>
            <person name="Chang Q."/>
            <person name="Ding S."/>
            <person name="Wang X."/>
            <person name="Zhu J."/>
            <person name="Ruan X."/>
            <person name="Zhao L."/>
            <person name="Wei J."/>
            <person name="Que T."/>
            <person name="Du C."/>
            <person name="Cheng J."/>
            <person name="Dai P."/>
            <person name="Han X."/>
            <person name="Huang E."/>
            <person name="Gao Y."/>
            <person name="Liu J."/>
            <person name="Shao H."/>
            <person name="Ye R."/>
            <person name="Li L."/>
            <person name="Wei W."/>
            <person name="Wang X."/>
            <person name="Wang C."/>
            <person name="Huo Q."/>
            <person name="Li W."/>
            <person name="Guo W."/>
            <person name="Chen H."/>
            <person name="Chen S."/>
            <person name="Zhou L."/>
            <person name="Zhou L."/>
            <person name="Ni X."/>
            <person name="Tian J."/>
            <person name="Zhou Y."/>
            <person name="Sheng Y."/>
            <person name="Liu T."/>
            <person name="Pan Y."/>
            <person name="Xia L."/>
            <person name="Li J."/>
            <person name="Zhao F."/>
            <person name="Cao W."/>
        </authorList>
    </citation>
    <scope>NUCLEOTIDE SEQUENCE</scope>
    <source>
        <strain evidence="15">Rmic-2018</strain>
        <tissue evidence="15">Larvae</tissue>
    </source>
</reference>
<feature type="transmembrane region" description="Helical" evidence="13">
    <location>
        <begin position="557"/>
        <end position="577"/>
    </location>
</feature>
<evidence type="ECO:0000256" key="3">
    <source>
        <dbReference type="ARBA" id="ARBA00022475"/>
    </source>
</evidence>
<dbReference type="InterPro" id="IPR011500">
    <property type="entry name" value="GPCR_3_9-Cys_dom"/>
</dbReference>
<keyword evidence="4 13" id="KW-0812">Transmembrane</keyword>
<evidence type="ECO:0000256" key="8">
    <source>
        <dbReference type="ARBA" id="ARBA00023170"/>
    </source>
</evidence>
<dbReference type="Pfam" id="PF07562">
    <property type="entry name" value="NCD3G"/>
    <property type="match status" value="1"/>
</dbReference>
<comment type="subcellular location">
    <subcellularLocation>
        <location evidence="1">Cell membrane</location>
        <topology evidence="1">Multi-pass membrane protein</topology>
    </subcellularLocation>
</comment>
<dbReference type="FunFam" id="2.10.50.30:FF:000001">
    <property type="entry name" value="metabotropic glutamate receptor 1"/>
    <property type="match status" value="1"/>
</dbReference>
<organism evidence="15 16">
    <name type="scientific">Rhipicephalus microplus</name>
    <name type="common">Cattle tick</name>
    <name type="synonym">Boophilus microplus</name>
    <dbReference type="NCBI Taxonomy" id="6941"/>
    <lineage>
        <taxon>Eukaryota</taxon>
        <taxon>Metazoa</taxon>
        <taxon>Ecdysozoa</taxon>
        <taxon>Arthropoda</taxon>
        <taxon>Chelicerata</taxon>
        <taxon>Arachnida</taxon>
        <taxon>Acari</taxon>
        <taxon>Parasitiformes</taxon>
        <taxon>Ixodida</taxon>
        <taxon>Ixodoidea</taxon>
        <taxon>Ixodidae</taxon>
        <taxon>Rhipicephalinae</taxon>
        <taxon>Rhipicephalus</taxon>
        <taxon>Boophilus</taxon>
    </lineage>
</organism>
<feature type="transmembrane region" description="Helical" evidence="13">
    <location>
        <begin position="501"/>
        <end position="518"/>
    </location>
</feature>
<keyword evidence="5 13" id="KW-1133">Transmembrane helix</keyword>
<evidence type="ECO:0000256" key="1">
    <source>
        <dbReference type="ARBA" id="ARBA00004651"/>
    </source>
</evidence>
<feature type="transmembrane region" description="Helical" evidence="13">
    <location>
        <begin position="530"/>
        <end position="551"/>
    </location>
</feature>
<feature type="transmembrane region" description="Helical" evidence="13">
    <location>
        <begin position="449"/>
        <end position="471"/>
    </location>
</feature>
<dbReference type="AlphaFoldDB" id="A0A9J6DGB8"/>
<feature type="compositionally biased region" description="Polar residues" evidence="12">
    <location>
        <begin position="617"/>
        <end position="633"/>
    </location>
</feature>
<dbReference type="PROSITE" id="PS50259">
    <property type="entry name" value="G_PROTEIN_RECEP_F3_4"/>
    <property type="match status" value="1"/>
</dbReference>
<evidence type="ECO:0000256" key="7">
    <source>
        <dbReference type="ARBA" id="ARBA00023136"/>
    </source>
</evidence>
<dbReference type="InterPro" id="IPR001828">
    <property type="entry name" value="ANF_lig-bd_rcpt"/>
</dbReference>
<dbReference type="InterPro" id="IPR017978">
    <property type="entry name" value="GPCR_3_C"/>
</dbReference>
<dbReference type="PRINTS" id="PR00248">
    <property type="entry name" value="GPCRMGR"/>
</dbReference>
<feature type="transmembrane region" description="Helical" evidence="13">
    <location>
        <begin position="335"/>
        <end position="359"/>
    </location>
</feature>
<evidence type="ECO:0000256" key="9">
    <source>
        <dbReference type="ARBA" id="ARBA00023180"/>
    </source>
</evidence>
<evidence type="ECO:0000256" key="12">
    <source>
        <dbReference type="SAM" id="MobiDB-lite"/>
    </source>
</evidence>
<evidence type="ECO:0000256" key="10">
    <source>
        <dbReference type="ARBA" id="ARBA00023224"/>
    </source>
</evidence>
<keyword evidence="7 13" id="KW-0472">Membrane</keyword>
<keyword evidence="6" id="KW-0297">G-protein coupled receptor</keyword>
<dbReference type="Pfam" id="PF01094">
    <property type="entry name" value="ANF_receptor"/>
    <property type="match status" value="1"/>
</dbReference>
<keyword evidence="16" id="KW-1185">Reference proteome</keyword>
<dbReference type="Pfam" id="PF00003">
    <property type="entry name" value="7tm_3"/>
    <property type="match status" value="1"/>
</dbReference>
<proteinExistence type="inferred from homology"/>
<feature type="transmembrane region" description="Helical" evidence="13">
    <location>
        <begin position="371"/>
        <end position="390"/>
    </location>
</feature>
<dbReference type="InterPro" id="IPR038550">
    <property type="entry name" value="GPCR_3_9-Cys_sf"/>
</dbReference>
<dbReference type="PANTHER" id="PTHR24060">
    <property type="entry name" value="METABOTROPIC GLUTAMATE RECEPTOR"/>
    <property type="match status" value="1"/>
</dbReference>
<keyword evidence="8" id="KW-0675">Receptor</keyword>
<dbReference type="GO" id="GO:0004930">
    <property type="term" value="F:G protein-coupled receptor activity"/>
    <property type="evidence" value="ECO:0007669"/>
    <property type="project" value="UniProtKB-KW"/>
</dbReference>
<protein>
    <recommendedName>
        <fullName evidence="14">G-protein coupled receptors family 3 profile domain-containing protein</fullName>
    </recommendedName>
</protein>
<evidence type="ECO:0000259" key="14">
    <source>
        <dbReference type="PROSITE" id="PS50259"/>
    </source>
</evidence>
<evidence type="ECO:0000256" key="6">
    <source>
        <dbReference type="ARBA" id="ARBA00023040"/>
    </source>
</evidence>
<reference evidence="15" key="1">
    <citation type="journal article" date="2020" name="Cell">
        <title>Large-Scale Comparative Analyses of Tick Genomes Elucidate Their Genetic Diversity and Vector Capacities.</title>
        <authorList>
            <consortium name="Tick Genome and Microbiome Consortium (TIGMIC)"/>
            <person name="Jia N."/>
            <person name="Wang J."/>
            <person name="Shi W."/>
            <person name="Du L."/>
            <person name="Sun Y."/>
            <person name="Zhan W."/>
            <person name="Jiang J.F."/>
            <person name="Wang Q."/>
            <person name="Zhang B."/>
            <person name="Ji P."/>
            <person name="Bell-Sakyi L."/>
            <person name="Cui X.M."/>
            <person name="Yuan T.T."/>
            <person name="Jiang B.G."/>
            <person name="Yang W.F."/>
            <person name="Lam T.T."/>
            <person name="Chang Q.C."/>
            <person name="Ding S.J."/>
            <person name="Wang X.J."/>
            <person name="Zhu J.G."/>
            <person name="Ruan X.D."/>
            <person name="Zhao L."/>
            <person name="Wei J.T."/>
            <person name="Ye R.Z."/>
            <person name="Que T.C."/>
            <person name="Du C.H."/>
            <person name="Zhou Y.H."/>
            <person name="Cheng J.X."/>
            <person name="Dai P.F."/>
            <person name="Guo W.B."/>
            <person name="Han X.H."/>
            <person name="Huang E.J."/>
            <person name="Li L.F."/>
            <person name="Wei W."/>
            <person name="Gao Y.C."/>
            <person name="Liu J.Z."/>
            <person name="Shao H.Z."/>
            <person name="Wang X."/>
            <person name="Wang C.C."/>
            <person name="Yang T.C."/>
            <person name="Huo Q.B."/>
            <person name="Li W."/>
            <person name="Chen H.Y."/>
            <person name="Chen S.E."/>
            <person name="Zhou L.G."/>
            <person name="Ni X.B."/>
            <person name="Tian J.H."/>
            <person name="Sheng Y."/>
            <person name="Liu T."/>
            <person name="Pan Y.S."/>
            <person name="Xia L.Y."/>
            <person name="Li J."/>
            <person name="Zhao F."/>
            <person name="Cao W.C."/>
        </authorList>
    </citation>
    <scope>NUCLEOTIDE SEQUENCE</scope>
    <source>
        <strain evidence="15">Rmic-2018</strain>
    </source>
</reference>
<evidence type="ECO:0000256" key="4">
    <source>
        <dbReference type="ARBA" id="ARBA00022692"/>
    </source>
</evidence>
<comment type="similarity">
    <text evidence="2">Belongs to the G-protein coupled receptor 3 family.</text>
</comment>
<evidence type="ECO:0000313" key="15">
    <source>
        <dbReference type="EMBL" id="KAH8021228.1"/>
    </source>
</evidence>
<evidence type="ECO:0000256" key="13">
    <source>
        <dbReference type="SAM" id="Phobius"/>
    </source>
</evidence>
<gene>
    <name evidence="15" type="ORF">HPB51_013329</name>
</gene>
<name>A0A9J6DGB8_RHIMP</name>
<evidence type="ECO:0000256" key="2">
    <source>
        <dbReference type="ARBA" id="ARBA00007242"/>
    </source>
</evidence>
<feature type="domain" description="G-protein coupled receptors family 3 profile" evidence="14">
    <location>
        <begin position="333"/>
        <end position="591"/>
    </location>
</feature>
<feature type="transmembrane region" description="Helical" evidence="13">
    <location>
        <begin position="410"/>
        <end position="428"/>
    </location>
</feature>
<dbReference type="InterPro" id="IPR000337">
    <property type="entry name" value="GPCR_3"/>
</dbReference>
<keyword evidence="10" id="KW-0807">Transducer</keyword>
<sequence>MRVSKDRGVCIARFLALSPQATKAEYYEAIANLQSDENSRVIVCFCASVTIVRLLTAIRNTNITGRFTLVVSESWMADKELLAGLEEQAAGVLSFRNHVEPDEEFEVYYTSLNPRNNVRNPWFREFWESHFQCSLDSEGETADHYERKCTGDESLSEGYEQDPQIDGVKSAIYLIARALHNMLDDYCQTSILHRSLLFQYNDIASMWGRSPVLLFPQYDVVNFIKADDGDYDIETVGTWSNDQLKVFKTPQWSSQGNTEVPTSECGKPCPIGHVKVHQSITKPCCWKCVQCADNQYVQGDYLCSQCKQGTWPNENMDGCERIPQKYAQWTEAGSILTIVISALSITNTVCTTAVFIRYALSPIVKMTSRELSFVLLAGVLLSEAGTFAVVSKPSVASCLLERLCPVLGVATVYAAIFAKAYLLCRVLAATKSPGFPAAVNAARVVSTRSLLLIAGGLVAVQFFITAAMLIFDKPGTVQVYPAPNRSFLICNVSDLASHLPWVYNYLLIVLCTAFAFRARKLQTTFNEAKMIGFAMYATVVIWIAYVAVYVGSENNRKLSLCLAISASSQVLLGLLFLTKIYAMLSEPVKHACCFVFGTRPALTSQVSVVEDLGHEGPQSSSGSLESLAQNKTK</sequence>
<dbReference type="SUPFAM" id="SSF53822">
    <property type="entry name" value="Periplasmic binding protein-like I"/>
    <property type="match status" value="1"/>
</dbReference>
<evidence type="ECO:0000256" key="11">
    <source>
        <dbReference type="ARBA" id="ARBA00054813"/>
    </source>
</evidence>
<keyword evidence="3" id="KW-1003">Cell membrane</keyword>
<evidence type="ECO:0000256" key="5">
    <source>
        <dbReference type="ARBA" id="ARBA00022989"/>
    </source>
</evidence>
<dbReference type="GO" id="GO:0005886">
    <property type="term" value="C:plasma membrane"/>
    <property type="evidence" value="ECO:0007669"/>
    <property type="project" value="UniProtKB-SubCell"/>
</dbReference>
<dbReference type="InterPro" id="IPR050726">
    <property type="entry name" value="mGluR"/>
</dbReference>